<keyword evidence="3 5" id="KW-0808">Transferase</keyword>
<dbReference type="Proteomes" id="UP001597568">
    <property type="component" value="Unassembled WGS sequence"/>
</dbReference>
<dbReference type="NCBIfam" id="TIGR00027">
    <property type="entry name" value="mthyl_TIGR00027"/>
    <property type="match status" value="1"/>
</dbReference>
<keyword evidence="4" id="KW-0949">S-adenosyl-L-methionine</keyword>
<evidence type="ECO:0000256" key="3">
    <source>
        <dbReference type="ARBA" id="ARBA00022679"/>
    </source>
</evidence>
<evidence type="ECO:0000256" key="4">
    <source>
        <dbReference type="RuleBase" id="RU362030"/>
    </source>
</evidence>
<dbReference type="GO" id="GO:0032259">
    <property type="term" value="P:methylation"/>
    <property type="evidence" value="ECO:0007669"/>
    <property type="project" value="UniProtKB-KW"/>
</dbReference>
<evidence type="ECO:0000256" key="1">
    <source>
        <dbReference type="ARBA" id="ARBA00008138"/>
    </source>
</evidence>
<evidence type="ECO:0000256" key="2">
    <source>
        <dbReference type="ARBA" id="ARBA00022603"/>
    </source>
</evidence>
<dbReference type="InterPro" id="IPR029063">
    <property type="entry name" value="SAM-dependent_MTases_sf"/>
</dbReference>
<name>A0ABW5XZK7_9BACL</name>
<dbReference type="SUPFAM" id="SSF53335">
    <property type="entry name" value="S-adenosyl-L-methionine-dependent methyltransferases"/>
    <property type="match status" value="1"/>
</dbReference>
<dbReference type="InterPro" id="IPR007213">
    <property type="entry name" value="Ppm1/Ppm2/Tcmp"/>
</dbReference>
<reference evidence="6" key="1">
    <citation type="journal article" date="2019" name="Int. J. Syst. Evol. Microbiol.">
        <title>The Global Catalogue of Microorganisms (GCM) 10K type strain sequencing project: providing services to taxonomists for standard genome sequencing and annotation.</title>
        <authorList>
            <consortium name="The Broad Institute Genomics Platform"/>
            <consortium name="The Broad Institute Genome Sequencing Center for Infectious Disease"/>
            <person name="Wu L."/>
            <person name="Ma J."/>
        </authorList>
    </citation>
    <scope>NUCLEOTIDE SEQUENCE [LARGE SCALE GENOMIC DNA]</scope>
    <source>
        <strain evidence="6">KCTC 33522</strain>
    </source>
</reference>
<keyword evidence="2 4" id="KW-0489">Methyltransferase</keyword>
<comment type="function">
    <text evidence="4">Exhibits S-adenosyl-L-methionine-dependent methyltransferase activity.</text>
</comment>
<sequence length="306" mass="34518">MKQDESSLTSLVSAFSRAYHAREDQPIIFNDTVAAQLLTEAEYEAISSNMAQGLSFFSPETFESLKGNQQAMLQWVSHIQLSPTPIARAAYTEEVVENEVMLGATQYVILGAGLDTFAWRHRGLDVAVFEVDHPSTQQFKQQRIKEADLTTPVNVHFVAMDFTKEFSLAPLIDAGFDPHKKTVFSLLGVTYYLTKPLLQQLLNNLFEQVPQGSAIVFDYADEQLFETKGIYERVAHMVQLAAASGEPMHCALSLPELITMLEESELGLYEHLTPEDIQQRYFAHRTDNLQAFETIHYVHAVKMHDA</sequence>
<dbReference type="PANTHER" id="PTHR43619">
    <property type="entry name" value="S-ADENOSYL-L-METHIONINE-DEPENDENT METHYLTRANSFERASE YKTD-RELATED"/>
    <property type="match status" value="1"/>
</dbReference>
<proteinExistence type="inferred from homology"/>
<protein>
    <recommendedName>
        <fullName evidence="4">S-adenosyl-L-methionine-dependent methyltransferase</fullName>
        <ecNumber evidence="4">2.1.1.-</ecNumber>
    </recommendedName>
</protein>
<evidence type="ECO:0000313" key="6">
    <source>
        <dbReference type="Proteomes" id="UP001597568"/>
    </source>
</evidence>
<dbReference type="Pfam" id="PF04072">
    <property type="entry name" value="LCM"/>
    <property type="match status" value="1"/>
</dbReference>
<keyword evidence="6" id="KW-1185">Reference proteome</keyword>
<gene>
    <name evidence="5" type="ORF">ACFSY7_06655</name>
</gene>
<comment type="similarity">
    <text evidence="1 4">Belongs to the UPF0677 family.</text>
</comment>
<dbReference type="GO" id="GO:0008168">
    <property type="term" value="F:methyltransferase activity"/>
    <property type="evidence" value="ECO:0007669"/>
    <property type="project" value="UniProtKB-KW"/>
</dbReference>
<dbReference type="EMBL" id="JBHUOR010000035">
    <property type="protein sequence ID" value="MFD2868174.1"/>
    <property type="molecule type" value="Genomic_DNA"/>
</dbReference>
<dbReference type="RefSeq" id="WP_380147289.1">
    <property type="nucleotide sequence ID" value="NZ_JBHUOR010000035.1"/>
</dbReference>
<dbReference type="EC" id="2.1.1.-" evidence="4"/>
<organism evidence="5 6">
    <name type="scientific">Kurthia populi</name>
    <dbReference type="NCBI Taxonomy" id="1562132"/>
    <lineage>
        <taxon>Bacteria</taxon>
        <taxon>Bacillati</taxon>
        <taxon>Bacillota</taxon>
        <taxon>Bacilli</taxon>
        <taxon>Bacillales</taxon>
        <taxon>Caryophanaceae</taxon>
        <taxon>Kurthia</taxon>
    </lineage>
</organism>
<comment type="caution">
    <text evidence="5">The sequence shown here is derived from an EMBL/GenBank/DDBJ whole genome shotgun (WGS) entry which is preliminary data.</text>
</comment>
<evidence type="ECO:0000313" key="5">
    <source>
        <dbReference type="EMBL" id="MFD2868174.1"/>
    </source>
</evidence>
<dbReference type="PANTHER" id="PTHR43619:SF2">
    <property type="entry name" value="S-ADENOSYL-L-METHIONINE-DEPENDENT METHYLTRANSFERASES SUPERFAMILY PROTEIN"/>
    <property type="match status" value="1"/>
</dbReference>
<dbReference type="Gene3D" id="3.40.50.150">
    <property type="entry name" value="Vaccinia Virus protein VP39"/>
    <property type="match status" value="1"/>
</dbReference>
<accession>A0ABW5XZK7</accession>
<dbReference type="InterPro" id="IPR011610">
    <property type="entry name" value="SAM_mthyl_Trfase_ML2640-like"/>
</dbReference>